<feature type="domain" description="SnoaL-like" evidence="1">
    <location>
        <begin position="21"/>
        <end position="97"/>
    </location>
</feature>
<evidence type="ECO:0000313" key="2">
    <source>
        <dbReference type="EMBL" id="GAA5164844.1"/>
    </source>
</evidence>
<dbReference type="EMBL" id="BAABJP010000030">
    <property type="protein sequence ID" value="GAA5164844.1"/>
    <property type="molecule type" value="Genomic_DNA"/>
</dbReference>
<dbReference type="SUPFAM" id="SSF54427">
    <property type="entry name" value="NTF2-like"/>
    <property type="match status" value="1"/>
</dbReference>
<protein>
    <recommendedName>
        <fullName evidence="1">SnoaL-like domain-containing protein</fullName>
    </recommendedName>
</protein>
<reference evidence="3" key="1">
    <citation type="journal article" date="2019" name="Int. J. Syst. Evol. Microbiol.">
        <title>The Global Catalogue of Microorganisms (GCM) 10K type strain sequencing project: providing services to taxonomists for standard genome sequencing and annotation.</title>
        <authorList>
            <consortium name="The Broad Institute Genomics Platform"/>
            <consortium name="The Broad Institute Genome Sequencing Center for Infectious Disease"/>
            <person name="Wu L."/>
            <person name="Ma J."/>
        </authorList>
    </citation>
    <scope>NUCLEOTIDE SEQUENCE [LARGE SCALE GENOMIC DNA]</scope>
    <source>
        <strain evidence="3">JCM 18303</strain>
    </source>
</reference>
<dbReference type="Proteomes" id="UP001428817">
    <property type="component" value="Unassembled WGS sequence"/>
</dbReference>
<organism evidence="2 3">
    <name type="scientific">Pseudonocardia eucalypti</name>
    <dbReference type="NCBI Taxonomy" id="648755"/>
    <lineage>
        <taxon>Bacteria</taxon>
        <taxon>Bacillati</taxon>
        <taxon>Actinomycetota</taxon>
        <taxon>Actinomycetes</taxon>
        <taxon>Pseudonocardiales</taxon>
        <taxon>Pseudonocardiaceae</taxon>
        <taxon>Pseudonocardia</taxon>
    </lineage>
</organism>
<dbReference type="Pfam" id="PF12680">
    <property type="entry name" value="SnoaL_2"/>
    <property type="match status" value="1"/>
</dbReference>
<dbReference type="InterPro" id="IPR037401">
    <property type="entry name" value="SnoaL-like"/>
</dbReference>
<proteinExistence type="predicted"/>
<accession>A0ABP9QNB7</accession>
<dbReference type="InterPro" id="IPR032710">
    <property type="entry name" value="NTF2-like_dom_sf"/>
</dbReference>
<evidence type="ECO:0000259" key="1">
    <source>
        <dbReference type="Pfam" id="PF12680"/>
    </source>
</evidence>
<evidence type="ECO:0000313" key="3">
    <source>
        <dbReference type="Proteomes" id="UP001428817"/>
    </source>
</evidence>
<dbReference type="RefSeq" id="WP_185062488.1">
    <property type="nucleotide sequence ID" value="NZ_BAABJP010000030.1"/>
</dbReference>
<keyword evidence="3" id="KW-1185">Reference proteome</keyword>
<sequence length="120" mass="12999">MTNWDQGTPVDRAELPARINTYLAAHLARDIDTAVAAFAPDATATDEGRTHHGREEIRAWLATAGTEYTYTIEAVGARTIDPDHHVVVHHLEGDFPGGVADLQFKFALRDGAIGALVIEP</sequence>
<dbReference type="Gene3D" id="3.10.450.50">
    <property type="match status" value="1"/>
</dbReference>
<comment type="caution">
    <text evidence="2">The sequence shown here is derived from an EMBL/GenBank/DDBJ whole genome shotgun (WGS) entry which is preliminary data.</text>
</comment>
<gene>
    <name evidence="2" type="ORF">GCM10023321_54030</name>
</gene>
<name>A0ABP9QNB7_9PSEU</name>